<proteinExistence type="predicted"/>
<sequence length="102" mass="11480">MDGFYDESCLTTKDKYAYFLSGNYADVSIRKITDEKRETLLVIKDSFVNSLVPFLAQNYDIRLIDPRQYTGKISDIVASGDYCAILCCINMDIISGSDVKIA</sequence>
<reference evidence="1" key="1">
    <citation type="submission" date="2019-08" db="EMBL/GenBank/DDBJ databases">
        <authorList>
            <person name="Kucharzyk K."/>
            <person name="Murdoch R.W."/>
            <person name="Higgins S."/>
            <person name="Loffler F."/>
        </authorList>
    </citation>
    <scope>NUCLEOTIDE SEQUENCE</scope>
</reference>
<name>A0A645ET36_9ZZZZ</name>
<comment type="caution">
    <text evidence="1">The sequence shown here is derived from an EMBL/GenBank/DDBJ whole genome shotgun (WGS) entry which is preliminary data.</text>
</comment>
<evidence type="ECO:0000313" key="1">
    <source>
        <dbReference type="EMBL" id="MPN04586.1"/>
    </source>
</evidence>
<dbReference type="EMBL" id="VSSQ01050499">
    <property type="protein sequence ID" value="MPN04586.1"/>
    <property type="molecule type" value="Genomic_DNA"/>
</dbReference>
<gene>
    <name evidence="1" type="ORF">SDC9_151827</name>
</gene>
<organism evidence="1">
    <name type="scientific">bioreactor metagenome</name>
    <dbReference type="NCBI Taxonomy" id="1076179"/>
    <lineage>
        <taxon>unclassified sequences</taxon>
        <taxon>metagenomes</taxon>
        <taxon>ecological metagenomes</taxon>
    </lineage>
</organism>
<protein>
    <submittedName>
        <fullName evidence="1">Uncharacterized protein</fullName>
    </submittedName>
</protein>
<dbReference type="AlphaFoldDB" id="A0A645ET36"/>
<accession>A0A645ET36</accession>